<dbReference type="AlphaFoldDB" id="A0A5E4QV74"/>
<dbReference type="GO" id="GO:0005856">
    <property type="term" value="C:cytoskeleton"/>
    <property type="evidence" value="ECO:0007669"/>
    <property type="project" value="UniProtKB-ARBA"/>
</dbReference>
<evidence type="ECO:0000313" key="5">
    <source>
        <dbReference type="Proteomes" id="UP000324832"/>
    </source>
</evidence>
<dbReference type="InterPro" id="IPR019579">
    <property type="entry name" value="FAM161A/B"/>
</dbReference>
<comment type="similarity">
    <text evidence="1">Belongs to the FAM161 family.</text>
</comment>
<evidence type="ECO:0000256" key="2">
    <source>
        <dbReference type="ARBA" id="ARBA00023054"/>
    </source>
</evidence>
<evidence type="ECO:0000256" key="1">
    <source>
        <dbReference type="ARBA" id="ARBA00006663"/>
    </source>
</evidence>
<evidence type="ECO:0000256" key="3">
    <source>
        <dbReference type="SAM" id="MobiDB-lite"/>
    </source>
</evidence>
<name>A0A5E4QV74_9NEOP</name>
<keyword evidence="2" id="KW-0175">Coiled coil</keyword>
<dbReference type="PANTHER" id="PTHR21501:SF1">
    <property type="entry name" value="PROTEIN FAM-161"/>
    <property type="match status" value="1"/>
</dbReference>
<feature type="compositionally biased region" description="Polar residues" evidence="3">
    <location>
        <begin position="352"/>
        <end position="366"/>
    </location>
</feature>
<reference evidence="4 5" key="1">
    <citation type="submission" date="2017-07" db="EMBL/GenBank/DDBJ databases">
        <authorList>
            <person name="Talla V."/>
            <person name="Backstrom N."/>
        </authorList>
    </citation>
    <scope>NUCLEOTIDE SEQUENCE [LARGE SCALE GENOMIC DNA]</scope>
</reference>
<proteinExistence type="inferred from homology"/>
<dbReference type="GO" id="GO:0005929">
    <property type="term" value="C:cilium"/>
    <property type="evidence" value="ECO:0007669"/>
    <property type="project" value="TreeGrafter"/>
</dbReference>
<evidence type="ECO:0000313" key="4">
    <source>
        <dbReference type="EMBL" id="VVD01603.1"/>
    </source>
</evidence>
<protein>
    <submittedName>
        <fullName evidence="4">Uncharacterized protein</fullName>
    </submittedName>
</protein>
<accession>A0A5E4QV74</accession>
<dbReference type="PANTHER" id="PTHR21501">
    <property type="entry name" value="PROTEIN FAM-161"/>
    <property type="match status" value="1"/>
</dbReference>
<dbReference type="GO" id="GO:0044782">
    <property type="term" value="P:cilium organization"/>
    <property type="evidence" value="ECO:0007669"/>
    <property type="project" value="TreeGrafter"/>
</dbReference>
<dbReference type="Proteomes" id="UP000324832">
    <property type="component" value="Unassembled WGS sequence"/>
</dbReference>
<dbReference type="EMBL" id="FZQP02005443">
    <property type="protein sequence ID" value="VVD01603.1"/>
    <property type="molecule type" value="Genomic_DNA"/>
</dbReference>
<feature type="compositionally biased region" description="Basic residues" evidence="3">
    <location>
        <begin position="558"/>
        <end position="571"/>
    </location>
</feature>
<feature type="region of interest" description="Disordered" evidence="3">
    <location>
        <begin position="319"/>
        <end position="371"/>
    </location>
</feature>
<organism evidence="4 5">
    <name type="scientific">Leptidea sinapis</name>
    <dbReference type="NCBI Taxonomy" id="189913"/>
    <lineage>
        <taxon>Eukaryota</taxon>
        <taxon>Metazoa</taxon>
        <taxon>Ecdysozoa</taxon>
        <taxon>Arthropoda</taxon>
        <taxon>Hexapoda</taxon>
        <taxon>Insecta</taxon>
        <taxon>Pterygota</taxon>
        <taxon>Neoptera</taxon>
        <taxon>Endopterygota</taxon>
        <taxon>Lepidoptera</taxon>
        <taxon>Glossata</taxon>
        <taxon>Ditrysia</taxon>
        <taxon>Papilionoidea</taxon>
        <taxon>Pieridae</taxon>
        <taxon>Dismorphiinae</taxon>
        <taxon>Leptidea</taxon>
    </lineage>
</organism>
<sequence>MPKTAYERIEKKNESTSLVSSPTISLADPDLDAEKLKDFYRSIPDYSDINHLPENEFYTTLKLLREKKKAVLGMAIGGETFKETNDLVQHKEDDIENKIKLLQLRSPSKVRNSSALSSNKNTRTQMPTLRNGKKVVRNTSSIIETNNEVSRAKTINSALSVTGNSKLDRPKRNHSACSITWQDNKDLRNELDDKFAKFFENRNCSSNVNDDIEFRTRSMPSSPLRSRRTSLSTKRRGITVPKPFKMTERDEEDRIVNELRSIQKSFSEDMLDRKCKRKGFRANPVPIESRILLYDKIMEDQAMRSMNRRIRAEEMLRNAITPGTMTSRERSRLSTPGAHSDLPVDPSPAAPSVTSSDYLRSNSPTKTLRKNKTFITTSPQPFRLNTADRADKKMKDIVRKINSDSKCSISSNSNQDNCGSSKAYSALELKGVESGRSNLAAILRAEAVRRRFDLEAAQSMAEQRRRNEMKYRGRLLRSNPAWYLVKNNNSNIHFSHEEDIAMRLQTRRDEERLRREEYMHEMELMYGRVQQQPMLFERLYAPRPPNTPIDFLQLSPRKTTKKKHCSKKPKQSHFTSPSVSDFQDEHLRDVNVYFDKMD</sequence>
<dbReference type="Pfam" id="PF10595">
    <property type="entry name" value="FAM161A_B"/>
    <property type="match status" value="1"/>
</dbReference>
<feature type="region of interest" description="Disordered" evidence="3">
    <location>
        <begin position="557"/>
        <end position="580"/>
    </location>
</feature>
<keyword evidence="5" id="KW-1185">Reference proteome</keyword>
<gene>
    <name evidence="4" type="ORF">LSINAPIS_LOCUS11981</name>
</gene>
<dbReference type="InterPro" id="IPR051655">
    <property type="entry name" value="FAM161"/>
</dbReference>